<reference evidence="2 3" key="1">
    <citation type="submission" date="2017-04" db="EMBL/GenBank/DDBJ databases">
        <title>Comparative genome analysis of Subtercola boreus.</title>
        <authorList>
            <person name="Cho Y.-J."/>
            <person name="Cho A."/>
            <person name="Kim O.-S."/>
            <person name="Lee J.-I."/>
        </authorList>
    </citation>
    <scope>NUCLEOTIDE SEQUENCE [LARGE SCALE GENOMIC DNA]</scope>
    <source>
        <strain evidence="2 3">P27444</strain>
    </source>
</reference>
<comment type="caution">
    <text evidence="2">The sequence shown here is derived from an EMBL/GenBank/DDBJ whole genome shotgun (WGS) entry which is preliminary data.</text>
</comment>
<dbReference type="InterPro" id="IPR036388">
    <property type="entry name" value="WH-like_DNA-bd_sf"/>
</dbReference>
<feature type="domain" description="Transcription regulator PadR N-terminal" evidence="1">
    <location>
        <begin position="8"/>
        <end position="80"/>
    </location>
</feature>
<dbReference type="SUPFAM" id="SSF46785">
    <property type="entry name" value="Winged helix' DNA-binding domain"/>
    <property type="match status" value="1"/>
</dbReference>
<dbReference type="AlphaFoldDB" id="A0A3E0VB66"/>
<protein>
    <recommendedName>
        <fullName evidence="1">Transcription regulator PadR N-terminal domain-containing protein</fullName>
    </recommendedName>
</protein>
<gene>
    <name evidence="2" type="ORF">B7R21_18540</name>
</gene>
<dbReference type="PANTHER" id="PTHR33169:SF13">
    <property type="entry name" value="PADR-FAMILY TRANSCRIPTIONAL REGULATOR"/>
    <property type="match status" value="1"/>
</dbReference>
<organism evidence="2 3">
    <name type="scientific">Subtercola boreus</name>
    <dbReference type="NCBI Taxonomy" id="120213"/>
    <lineage>
        <taxon>Bacteria</taxon>
        <taxon>Bacillati</taxon>
        <taxon>Actinomycetota</taxon>
        <taxon>Actinomycetes</taxon>
        <taxon>Micrococcales</taxon>
        <taxon>Microbacteriaceae</taxon>
        <taxon>Subtercola</taxon>
    </lineage>
</organism>
<evidence type="ECO:0000259" key="1">
    <source>
        <dbReference type="Pfam" id="PF03551"/>
    </source>
</evidence>
<dbReference type="Gene3D" id="1.10.10.10">
    <property type="entry name" value="Winged helix-like DNA-binding domain superfamily/Winged helix DNA-binding domain"/>
    <property type="match status" value="1"/>
</dbReference>
<accession>A0A3E0VB66</accession>
<evidence type="ECO:0000313" key="3">
    <source>
        <dbReference type="Proteomes" id="UP000256709"/>
    </source>
</evidence>
<sequence length="110" mass="12035">MREPVFWILTALTQGRQHGYAIIQDASRLSGGAVVLPVTTLYASLERLEKEGLVRADGDEVVSGRVRRYFALTPAGESRLVLEADRLEAKVFTVRSQLSLRPALILGGIA</sequence>
<proteinExistence type="predicted"/>
<evidence type="ECO:0000313" key="2">
    <source>
        <dbReference type="EMBL" id="RFA06773.1"/>
    </source>
</evidence>
<dbReference type="InterPro" id="IPR052509">
    <property type="entry name" value="Metal_resp_DNA-bind_regulator"/>
</dbReference>
<dbReference type="Pfam" id="PF03551">
    <property type="entry name" value="PadR"/>
    <property type="match status" value="1"/>
</dbReference>
<dbReference type="InterPro" id="IPR005149">
    <property type="entry name" value="Tscrpt_reg_PadR_N"/>
</dbReference>
<dbReference type="Proteomes" id="UP000256709">
    <property type="component" value="Unassembled WGS sequence"/>
</dbReference>
<dbReference type="PANTHER" id="PTHR33169">
    <property type="entry name" value="PADR-FAMILY TRANSCRIPTIONAL REGULATOR"/>
    <property type="match status" value="1"/>
</dbReference>
<dbReference type="EMBL" id="NBXA01000050">
    <property type="protein sequence ID" value="RFA06773.1"/>
    <property type="molecule type" value="Genomic_DNA"/>
</dbReference>
<name>A0A3E0VB66_9MICO</name>
<dbReference type="InterPro" id="IPR036390">
    <property type="entry name" value="WH_DNA-bd_sf"/>
</dbReference>